<keyword evidence="3" id="KW-0813">Transport</keyword>
<organism evidence="15 16">
    <name type="scientific">Alloalcanivorax xenomutans</name>
    <dbReference type="NCBI Taxonomy" id="1094342"/>
    <lineage>
        <taxon>Bacteria</taxon>
        <taxon>Pseudomonadati</taxon>
        <taxon>Pseudomonadota</taxon>
        <taxon>Gammaproteobacteria</taxon>
        <taxon>Oceanospirillales</taxon>
        <taxon>Alcanivoracaceae</taxon>
        <taxon>Alloalcanivorax</taxon>
    </lineage>
</organism>
<dbReference type="KEGG" id="axe:P40_17005"/>
<keyword evidence="8" id="KW-0249">Electron transport</keyword>
<dbReference type="GO" id="GO:0005886">
    <property type="term" value="C:plasma membrane"/>
    <property type="evidence" value="ECO:0007669"/>
    <property type="project" value="UniProtKB-SubCell"/>
</dbReference>
<evidence type="ECO:0000256" key="6">
    <source>
        <dbReference type="ARBA" id="ARBA00022692"/>
    </source>
</evidence>
<feature type="domain" description="Cytochrome b561 bacterial/Ni-hydrogenase" evidence="14">
    <location>
        <begin position="7"/>
        <end position="175"/>
    </location>
</feature>
<dbReference type="RefSeq" id="WP_080531459.1">
    <property type="nucleotide sequence ID" value="NZ_CP012331.1"/>
</dbReference>
<name>A0A9Q3ZI06_9GAMM</name>
<dbReference type="InterPro" id="IPR011577">
    <property type="entry name" value="Cyt_b561_bac/Ni-Hgenase"/>
</dbReference>
<keyword evidence="5" id="KW-0349">Heme</keyword>
<keyword evidence="11 13" id="KW-0472">Membrane</keyword>
<dbReference type="Proteomes" id="UP001107961">
    <property type="component" value="Unassembled WGS sequence"/>
</dbReference>
<dbReference type="AlphaFoldDB" id="A0A9Q3ZI06"/>
<feature type="transmembrane region" description="Helical" evidence="13">
    <location>
        <begin position="143"/>
        <end position="164"/>
    </location>
</feature>
<keyword evidence="4" id="KW-1003">Cell membrane</keyword>
<comment type="caution">
    <text evidence="15">The sequence shown here is derived from an EMBL/GenBank/DDBJ whole genome shotgun (WGS) entry which is preliminary data.</text>
</comment>
<evidence type="ECO:0000256" key="13">
    <source>
        <dbReference type="SAM" id="Phobius"/>
    </source>
</evidence>
<evidence type="ECO:0000256" key="8">
    <source>
        <dbReference type="ARBA" id="ARBA00022982"/>
    </source>
</evidence>
<dbReference type="PANTHER" id="PTHR30529">
    <property type="entry name" value="CYTOCHROME B561"/>
    <property type="match status" value="1"/>
</dbReference>
<evidence type="ECO:0000256" key="10">
    <source>
        <dbReference type="ARBA" id="ARBA00023004"/>
    </source>
</evidence>
<dbReference type="Pfam" id="PF01292">
    <property type="entry name" value="Ni_hydr_CYTB"/>
    <property type="match status" value="1"/>
</dbReference>
<evidence type="ECO:0000313" key="15">
    <source>
        <dbReference type="EMBL" id="MCE7510107.1"/>
    </source>
</evidence>
<evidence type="ECO:0000256" key="9">
    <source>
        <dbReference type="ARBA" id="ARBA00022989"/>
    </source>
</evidence>
<keyword evidence="7" id="KW-0479">Metal-binding</keyword>
<evidence type="ECO:0000313" key="16">
    <source>
        <dbReference type="Proteomes" id="UP001107961"/>
    </source>
</evidence>
<dbReference type="PANTHER" id="PTHR30529:SF3">
    <property type="entry name" value="CYTOCHROME B561 HOMOLOG 1"/>
    <property type="match status" value="1"/>
</dbReference>
<evidence type="ECO:0000256" key="4">
    <source>
        <dbReference type="ARBA" id="ARBA00022475"/>
    </source>
</evidence>
<dbReference type="GO" id="GO:0020037">
    <property type="term" value="F:heme binding"/>
    <property type="evidence" value="ECO:0007669"/>
    <property type="project" value="TreeGrafter"/>
</dbReference>
<keyword evidence="6 13" id="KW-0812">Transmembrane</keyword>
<evidence type="ECO:0000256" key="12">
    <source>
        <dbReference type="ARBA" id="ARBA00037975"/>
    </source>
</evidence>
<gene>
    <name evidence="15" type="ORF">LZG35_15825</name>
</gene>
<dbReference type="InterPro" id="IPR052168">
    <property type="entry name" value="Cytochrome_b561_oxidase"/>
</dbReference>
<sequence>MATSTGWHRTLKGVHWLVAILLMMTWASVELHEFVEKGAPWRDRWVMLHISFGVTVLILMLFRLYLRVRHPTPPFIGAPWQRGLSQLVHLGLYLFVIAMPIAGFLMRQFAGKGTMIFGLGPMPQLLTPNAQIAEILAWLHKDLLWYVLLALVVIHVAGALWHHFIDHDDTLRRMASPRR</sequence>
<accession>A0A9Q3ZI06</accession>
<evidence type="ECO:0000256" key="2">
    <source>
        <dbReference type="ARBA" id="ARBA00004651"/>
    </source>
</evidence>
<evidence type="ECO:0000256" key="3">
    <source>
        <dbReference type="ARBA" id="ARBA00022448"/>
    </source>
</evidence>
<comment type="subcellular location">
    <subcellularLocation>
        <location evidence="2">Cell membrane</location>
        <topology evidence="2">Multi-pass membrane protein</topology>
    </subcellularLocation>
</comment>
<comment type="similarity">
    <text evidence="12">Belongs to the cytochrome b561 family.</text>
</comment>
<keyword evidence="16" id="KW-1185">Reference proteome</keyword>
<proteinExistence type="inferred from homology"/>
<evidence type="ECO:0000256" key="1">
    <source>
        <dbReference type="ARBA" id="ARBA00001970"/>
    </source>
</evidence>
<evidence type="ECO:0000256" key="11">
    <source>
        <dbReference type="ARBA" id="ARBA00023136"/>
    </source>
</evidence>
<feature type="transmembrane region" description="Helical" evidence="13">
    <location>
        <begin position="14"/>
        <end position="34"/>
    </location>
</feature>
<reference evidence="15" key="1">
    <citation type="submission" date="2022-01" db="EMBL/GenBank/DDBJ databases">
        <authorList>
            <person name="Karlyshev A.V."/>
            <person name="Jaspars M."/>
        </authorList>
    </citation>
    <scope>NUCLEOTIDE SEQUENCE</scope>
    <source>
        <strain evidence="15">AGSA3-2</strain>
    </source>
</reference>
<keyword evidence="10" id="KW-0408">Iron</keyword>
<evidence type="ECO:0000256" key="5">
    <source>
        <dbReference type="ARBA" id="ARBA00022617"/>
    </source>
</evidence>
<dbReference type="SUPFAM" id="SSF81342">
    <property type="entry name" value="Transmembrane di-heme cytochromes"/>
    <property type="match status" value="1"/>
</dbReference>
<dbReference type="GO" id="GO:0022904">
    <property type="term" value="P:respiratory electron transport chain"/>
    <property type="evidence" value="ECO:0007669"/>
    <property type="project" value="InterPro"/>
</dbReference>
<feature type="transmembrane region" description="Helical" evidence="13">
    <location>
        <begin position="86"/>
        <end position="106"/>
    </location>
</feature>
<evidence type="ECO:0000256" key="7">
    <source>
        <dbReference type="ARBA" id="ARBA00022723"/>
    </source>
</evidence>
<dbReference type="InterPro" id="IPR016174">
    <property type="entry name" value="Di-haem_cyt_TM"/>
</dbReference>
<keyword evidence="9 13" id="KW-1133">Transmembrane helix</keyword>
<protein>
    <submittedName>
        <fullName evidence="15">Cytochrome b</fullName>
    </submittedName>
</protein>
<dbReference type="GO" id="GO:0046872">
    <property type="term" value="F:metal ion binding"/>
    <property type="evidence" value="ECO:0007669"/>
    <property type="project" value="UniProtKB-KW"/>
</dbReference>
<feature type="transmembrane region" description="Helical" evidence="13">
    <location>
        <begin position="46"/>
        <end position="66"/>
    </location>
</feature>
<dbReference type="GO" id="GO:0009055">
    <property type="term" value="F:electron transfer activity"/>
    <property type="evidence" value="ECO:0007669"/>
    <property type="project" value="InterPro"/>
</dbReference>
<evidence type="ECO:0000259" key="14">
    <source>
        <dbReference type="Pfam" id="PF01292"/>
    </source>
</evidence>
<comment type="cofactor">
    <cofactor evidence="1">
        <name>heme b</name>
        <dbReference type="ChEBI" id="CHEBI:60344"/>
    </cofactor>
</comment>
<dbReference type="EMBL" id="JAJVKT010000020">
    <property type="protein sequence ID" value="MCE7510107.1"/>
    <property type="molecule type" value="Genomic_DNA"/>
</dbReference>